<sequence>MSQSAEEKELEYFRNTLRSYDDYARYHLSVNQIRRMNFLTLPKAQREVLVELGYRDKLDAVDEGIRRNGEFLDEIYQSGAEPFMGHLPSHEHTDGHSHSHGHSHAHSHHAQTYAPTKSQCARLPPFPSQSKQAHPPAANAPPPPKDQAQRDGLQDKVRSTIRQFVRDWSSEGKHERDTCYTPCLEALERHYAHISPEDRRGVKVLIPGAGLGRLALEVAGEGFASQGNEFSAHMLIASNWVLNSFSNHLTTSSHLLKSISIPDVLPSEILPANADFSFVAGDFEEIYGGRSESGAWPPGDLISPDQQGQWGAVITCFFIDTARNILNYLRIIKGLLRDDGVWINVGPLLWHFENIADRERGEGSVELSLDEVKALARKMGFELANETMSKTTYTGDPENMLKSEYTVAFWTATKRKST</sequence>
<name>A0ACC2W8G5_9TREE</name>
<accession>A0ACC2W8G5</accession>
<evidence type="ECO:0000313" key="2">
    <source>
        <dbReference type="Proteomes" id="UP001230649"/>
    </source>
</evidence>
<dbReference type="EMBL" id="JASBWS010000034">
    <property type="protein sequence ID" value="KAJ9108054.1"/>
    <property type="molecule type" value="Genomic_DNA"/>
</dbReference>
<proteinExistence type="predicted"/>
<keyword evidence="2" id="KW-1185">Reference proteome</keyword>
<evidence type="ECO:0000313" key="1">
    <source>
        <dbReference type="EMBL" id="KAJ9108054.1"/>
    </source>
</evidence>
<protein>
    <submittedName>
        <fullName evidence="1">Uncharacterized protein</fullName>
    </submittedName>
</protein>
<organism evidence="1 2">
    <name type="scientific">Naganishia adeliensis</name>
    <dbReference type="NCBI Taxonomy" id="92952"/>
    <lineage>
        <taxon>Eukaryota</taxon>
        <taxon>Fungi</taxon>
        <taxon>Dikarya</taxon>
        <taxon>Basidiomycota</taxon>
        <taxon>Agaricomycotina</taxon>
        <taxon>Tremellomycetes</taxon>
        <taxon>Filobasidiales</taxon>
        <taxon>Filobasidiaceae</taxon>
        <taxon>Naganishia</taxon>
    </lineage>
</organism>
<reference evidence="1" key="1">
    <citation type="submission" date="2023-04" db="EMBL/GenBank/DDBJ databases">
        <title>Draft Genome sequencing of Naganishia species isolated from polar environments using Oxford Nanopore Technology.</title>
        <authorList>
            <person name="Leo P."/>
            <person name="Venkateswaran K."/>
        </authorList>
    </citation>
    <scope>NUCLEOTIDE SEQUENCE</scope>
    <source>
        <strain evidence="1">MNA-CCFEE 5262</strain>
    </source>
</reference>
<dbReference type="Proteomes" id="UP001230649">
    <property type="component" value="Unassembled WGS sequence"/>
</dbReference>
<comment type="caution">
    <text evidence="1">The sequence shown here is derived from an EMBL/GenBank/DDBJ whole genome shotgun (WGS) entry which is preliminary data.</text>
</comment>
<gene>
    <name evidence="1" type="ORF">QFC20_003623</name>
</gene>